<dbReference type="EMBL" id="CAADRA010000744">
    <property type="protein sequence ID" value="VFT80937.1"/>
    <property type="molecule type" value="Genomic_DNA"/>
</dbReference>
<reference evidence="2" key="2">
    <citation type="submission" date="2019-06" db="EMBL/GenBank/DDBJ databases">
        <title>Genomics analysis of Aphanomyces spp. identifies a new class of oomycete effector associated with host adaptation.</title>
        <authorList>
            <person name="Gaulin E."/>
        </authorList>
    </citation>
    <scope>NUCLEOTIDE SEQUENCE</scope>
    <source>
        <strain evidence="2">CBS 578.67</strain>
    </source>
</reference>
<evidence type="ECO:0000256" key="1">
    <source>
        <dbReference type="SAM" id="Phobius"/>
    </source>
</evidence>
<dbReference type="Proteomes" id="UP000332933">
    <property type="component" value="Unassembled WGS sequence"/>
</dbReference>
<sequence length="179" mass="19052">MGNSSVAPLDVLPSSPKPASLTQRILGQRPRQASQASSRNSALSSLRRISNAHVTDIRRATVLPGLTMFICTLSLVFLSIVLLAILISQGMFERLVVNANAQIGSYFWAPYGQSCHLTSDGFVPNSCDADTASVIPATPFASVGTTLASQWAAELTQGRSLTLTSKTTLMTWQPVGLCL</sequence>
<keyword evidence="1" id="KW-0472">Membrane</keyword>
<evidence type="ECO:0000313" key="2">
    <source>
        <dbReference type="EMBL" id="KAF0714612.1"/>
    </source>
</evidence>
<evidence type="ECO:0000313" key="4">
    <source>
        <dbReference type="Proteomes" id="UP000332933"/>
    </source>
</evidence>
<dbReference type="EMBL" id="VJMH01000744">
    <property type="protein sequence ID" value="KAF0714612.1"/>
    <property type="molecule type" value="Genomic_DNA"/>
</dbReference>
<protein>
    <submittedName>
        <fullName evidence="3">Aste57867_3787 protein</fullName>
    </submittedName>
</protein>
<keyword evidence="1" id="KW-1133">Transmembrane helix</keyword>
<accession>A0A485KES8</accession>
<dbReference type="AlphaFoldDB" id="A0A485KES8"/>
<proteinExistence type="predicted"/>
<name>A0A485KES8_9STRA</name>
<evidence type="ECO:0000313" key="3">
    <source>
        <dbReference type="EMBL" id="VFT80937.1"/>
    </source>
</evidence>
<organism evidence="3 4">
    <name type="scientific">Aphanomyces stellatus</name>
    <dbReference type="NCBI Taxonomy" id="120398"/>
    <lineage>
        <taxon>Eukaryota</taxon>
        <taxon>Sar</taxon>
        <taxon>Stramenopiles</taxon>
        <taxon>Oomycota</taxon>
        <taxon>Saprolegniomycetes</taxon>
        <taxon>Saprolegniales</taxon>
        <taxon>Verrucalvaceae</taxon>
        <taxon>Aphanomyces</taxon>
    </lineage>
</organism>
<keyword evidence="4" id="KW-1185">Reference proteome</keyword>
<feature type="transmembrane region" description="Helical" evidence="1">
    <location>
        <begin position="66"/>
        <end position="87"/>
    </location>
</feature>
<reference evidence="3 4" key="1">
    <citation type="submission" date="2019-03" db="EMBL/GenBank/DDBJ databases">
        <authorList>
            <person name="Gaulin E."/>
            <person name="Dumas B."/>
        </authorList>
    </citation>
    <scope>NUCLEOTIDE SEQUENCE [LARGE SCALE GENOMIC DNA]</scope>
    <source>
        <strain evidence="3">CBS 568.67</strain>
    </source>
</reference>
<keyword evidence="1" id="KW-0812">Transmembrane</keyword>
<gene>
    <name evidence="3" type="primary">Aste57867_3787</name>
    <name evidence="2" type="ORF">As57867_003776</name>
    <name evidence="3" type="ORF">ASTE57867_3787</name>
</gene>